<accession>A0A6I6NI54</accession>
<protein>
    <recommendedName>
        <fullName evidence="4">SnoaL-like domain-containing protein</fullName>
    </recommendedName>
</protein>
<evidence type="ECO:0000313" key="3">
    <source>
        <dbReference type="Proteomes" id="UP000436138"/>
    </source>
</evidence>
<reference evidence="2 3" key="1">
    <citation type="submission" date="2019-12" db="EMBL/GenBank/DDBJ databases">
        <title>Streptomyces sp. strain T44 isolated from rhizosphere soil of Broussonetia papyrifera.</title>
        <authorList>
            <person name="Mo P."/>
        </authorList>
    </citation>
    <scope>NUCLEOTIDE SEQUENCE [LARGE SCALE GENOMIC DNA]</scope>
    <source>
        <strain evidence="2 3">T44</strain>
    </source>
</reference>
<keyword evidence="3" id="KW-1185">Reference proteome</keyword>
<evidence type="ECO:0008006" key="4">
    <source>
        <dbReference type="Google" id="ProtNLM"/>
    </source>
</evidence>
<sequence length="118" mass="13127">MWHDLAVASRTSDASSPLLDDHARGGALELLKYGLSKSKKERVVSKGAPRVDPQVVSATDQKVVLVDCVDDRNWLQYKLNGELKNDVPGGHYRTDATVRRNNGFWKVTDLYMHEAGSC</sequence>
<dbReference type="EMBL" id="CP047020">
    <property type="protein sequence ID" value="QHA10001.1"/>
    <property type="molecule type" value="Genomic_DNA"/>
</dbReference>
<dbReference type="Proteomes" id="UP000436138">
    <property type="component" value="Chromosome"/>
</dbReference>
<dbReference type="AlphaFoldDB" id="A0A6I6NI54"/>
<organism evidence="2 3">
    <name type="scientific">Streptomyces broussonetiae</name>
    <dbReference type="NCBI Taxonomy" id="2686304"/>
    <lineage>
        <taxon>Bacteria</taxon>
        <taxon>Bacillati</taxon>
        <taxon>Actinomycetota</taxon>
        <taxon>Actinomycetes</taxon>
        <taxon>Kitasatosporales</taxon>
        <taxon>Streptomycetaceae</taxon>
        <taxon>Streptomyces</taxon>
    </lineage>
</organism>
<feature type="region of interest" description="Disordered" evidence="1">
    <location>
        <begin position="1"/>
        <end position="21"/>
    </location>
</feature>
<name>A0A6I6NI54_9ACTN</name>
<evidence type="ECO:0000313" key="2">
    <source>
        <dbReference type="EMBL" id="QHA10001.1"/>
    </source>
</evidence>
<proteinExistence type="predicted"/>
<gene>
    <name evidence="2" type="ORF">GQF42_35065</name>
</gene>
<evidence type="ECO:0000256" key="1">
    <source>
        <dbReference type="SAM" id="MobiDB-lite"/>
    </source>
</evidence>
<dbReference type="KEGG" id="sbro:GQF42_35065"/>